<gene>
    <name evidence="1" type="ORF">CP99DC5_0573</name>
</gene>
<organism evidence="1 2">
    <name type="scientific">Chlamydia psittaci 99DC5</name>
    <dbReference type="NCBI Taxonomy" id="1112251"/>
    <lineage>
        <taxon>Bacteria</taxon>
        <taxon>Pseudomonadati</taxon>
        <taxon>Chlamydiota</taxon>
        <taxon>Chlamydiia</taxon>
        <taxon>Chlamydiales</taxon>
        <taxon>Chlamydiaceae</taxon>
        <taxon>Chlamydia/Chlamydophila group</taxon>
        <taxon>Chlamydia</taxon>
    </lineage>
</organism>
<evidence type="ECO:0000313" key="1">
    <source>
        <dbReference type="EMBL" id="EPJ28340.1"/>
    </source>
</evidence>
<evidence type="ECO:0000313" key="2">
    <source>
        <dbReference type="Proteomes" id="UP000014627"/>
    </source>
</evidence>
<keyword evidence="2" id="KW-1185">Reference proteome</keyword>
<dbReference type="RefSeq" id="WP_014943322.1">
    <property type="nucleotide sequence ID" value="NZ_KE356190.1"/>
</dbReference>
<dbReference type="GeneID" id="12242422"/>
<accession>A0ABP2X3V9</accession>
<sequence length="60" mass="6671">MKKLIFSLLLASGCTCGTTIFSDEMQINENAPSTTESVEQEIVYVNGHGYYRHKPLPYSG</sequence>
<name>A0ABP2X3V9_CHLPS</name>
<comment type="caution">
    <text evidence="1">The sequence shown here is derived from an EMBL/GenBank/DDBJ whole genome shotgun (WGS) entry which is preliminary data.</text>
</comment>
<evidence type="ECO:0008006" key="3">
    <source>
        <dbReference type="Google" id="ProtNLM"/>
    </source>
</evidence>
<reference evidence="1 2" key="1">
    <citation type="submission" date="2013-04" db="EMBL/GenBank/DDBJ databases">
        <title>Genome sequence of Chlamydia psittaci 99DC5.</title>
        <authorList>
            <person name="Huot-Creasy H."/>
            <person name="McCracken C.L."/>
            <person name="Humphries M."/>
            <person name="Sachse K."/>
            <person name="Laroucau K."/>
            <person name="Bavoil P."/>
            <person name="Myers G.S."/>
        </authorList>
    </citation>
    <scope>NUCLEOTIDE SEQUENCE [LARGE SCALE GENOMIC DNA]</scope>
    <source>
        <strain evidence="1 2">99DC5</strain>
    </source>
</reference>
<dbReference type="Proteomes" id="UP000014627">
    <property type="component" value="Unassembled WGS sequence"/>
</dbReference>
<protein>
    <recommendedName>
        <fullName evidence="3">Lipoprotein</fullName>
    </recommendedName>
</protein>
<dbReference type="EMBL" id="ATLC01000045">
    <property type="protein sequence ID" value="EPJ28340.1"/>
    <property type="molecule type" value="Genomic_DNA"/>
</dbReference>
<proteinExistence type="predicted"/>